<dbReference type="AlphaFoldDB" id="A0A6I1F018"/>
<keyword evidence="1" id="KW-0645">Protease</keyword>
<keyword evidence="3 5" id="KW-0378">Hydrolase</keyword>
<dbReference type="Proteomes" id="UP000430564">
    <property type="component" value="Unassembled WGS sequence"/>
</dbReference>
<feature type="domain" description="Peptidase M20 dimerisation" evidence="4">
    <location>
        <begin position="204"/>
        <end position="361"/>
    </location>
</feature>
<dbReference type="Pfam" id="PF01546">
    <property type="entry name" value="Peptidase_M20"/>
    <property type="match status" value="1"/>
</dbReference>
<dbReference type="OrthoDB" id="9761532at2"/>
<dbReference type="Gene3D" id="3.30.70.360">
    <property type="match status" value="1"/>
</dbReference>
<evidence type="ECO:0000313" key="5">
    <source>
        <dbReference type="EMBL" id="KAB7663290.1"/>
    </source>
</evidence>
<dbReference type="GO" id="GO:0008233">
    <property type="term" value="F:peptidase activity"/>
    <property type="evidence" value="ECO:0007669"/>
    <property type="project" value="UniProtKB-KW"/>
</dbReference>
<dbReference type="InterPro" id="IPR011650">
    <property type="entry name" value="Peptidase_M20_dimer"/>
</dbReference>
<dbReference type="GO" id="GO:0006508">
    <property type="term" value="P:proteolysis"/>
    <property type="evidence" value="ECO:0007669"/>
    <property type="project" value="UniProtKB-KW"/>
</dbReference>
<dbReference type="Pfam" id="PF07687">
    <property type="entry name" value="M20_dimer"/>
    <property type="match status" value="1"/>
</dbReference>
<dbReference type="SUPFAM" id="SSF53187">
    <property type="entry name" value="Zn-dependent exopeptidases"/>
    <property type="match status" value="1"/>
</dbReference>
<dbReference type="InterPro" id="IPR051458">
    <property type="entry name" value="Cyt/Met_Dipeptidase"/>
</dbReference>
<dbReference type="Gene3D" id="3.40.630.10">
    <property type="entry name" value="Zn peptidases"/>
    <property type="match status" value="1"/>
</dbReference>
<protein>
    <submittedName>
        <fullName evidence="5">M20/M25/M40 family metallo-hydrolase</fullName>
    </submittedName>
</protein>
<gene>
    <name evidence="5" type="ORF">GBM95_00130</name>
</gene>
<name>A0A6I1F018_9BURK</name>
<dbReference type="PANTHER" id="PTHR43270:SF4">
    <property type="entry name" value="CARNOSINE DIPEPTIDASE 2, ISOFORM A"/>
    <property type="match status" value="1"/>
</dbReference>
<evidence type="ECO:0000256" key="2">
    <source>
        <dbReference type="ARBA" id="ARBA00022723"/>
    </source>
</evidence>
<organism evidence="5 6">
    <name type="scientific">Sutterella seckii</name>
    <dbReference type="NCBI Taxonomy" id="1944635"/>
    <lineage>
        <taxon>Bacteria</taxon>
        <taxon>Pseudomonadati</taxon>
        <taxon>Pseudomonadota</taxon>
        <taxon>Betaproteobacteria</taxon>
        <taxon>Burkholderiales</taxon>
        <taxon>Sutterellaceae</taxon>
        <taxon>Sutterella</taxon>
    </lineage>
</organism>
<dbReference type="GO" id="GO:0046872">
    <property type="term" value="F:metal ion binding"/>
    <property type="evidence" value="ECO:0007669"/>
    <property type="project" value="UniProtKB-KW"/>
</dbReference>
<dbReference type="InterPro" id="IPR002933">
    <property type="entry name" value="Peptidase_M20"/>
</dbReference>
<evidence type="ECO:0000259" key="4">
    <source>
        <dbReference type="Pfam" id="PF07687"/>
    </source>
</evidence>
<sequence length="468" mass="50783">MMTLKEYIHHAWAGETLDAMKAFIRIPSKSSAFDAEWEKHGFLLEAVKDAAQWGKKRFPTGTFEILSKPGVTPALFIDLPATNGHAGRPVFFYGHFDKQPETIGWSEGLGPWLPVVKNDRLYGRGSADDGYSFYTALTAIQALEAAGTAHPRIVGFFETDEESGSKDLGAYLHEIAPRCGNPCILAILDLGICDHHRLWLTSSLRGVVGFKLKVEVLTHPVHSGIASGIVPSSFAVMRELLDRLEDPRTGRVLLPEFHVSLPEEHKKAIERCAAILGKDVIKFPFAGNTEPRSADPVQAILRNTWEPTLSILGADGLPSTSEASALLRASTSLALSFRIPPRVDPQAALKAAVAAVTENVPSHARVTVWDCRAEGGFEAPALAPWLEEATHAASKALWGNDFEYCFEGATIGTMKDFSSAFPNASFLNLGVLGAEENAHAPNESLPLDYVRKLTEALADIVAAVPQKD</sequence>
<dbReference type="RefSeq" id="WP_152157225.1">
    <property type="nucleotide sequence ID" value="NZ_WEHX01000001.1"/>
</dbReference>
<keyword evidence="2" id="KW-0479">Metal-binding</keyword>
<evidence type="ECO:0000256" key="1">
    <source>
        <dbReference type="ARBA" id="ARBA00022670"/>
    </source>
</evidence>
<evidence type="ECO:0000256" key="3">
    <source>
        <dbReference type="ARBA" id="ARBA00022801"/>
    </source>
</evidence>
<evidence type="ECO:0000313" key="6">
    <source>
        <dbReference type="Proteomes" id="UP000430564"/>
    </source>
</evidence>
<reference evidence="5 6" key="1">
    <citation type="submission" date="2019-10" db="EMBL/GenBank/DDBJ databases">
        <title>Genome diversity of Sutterella seckii.</title>
        <authorList>
            <person name="Chaplin A.V."/>
            <person name="Sokolova S.R."/>
            <person name="Mosin K.A."/>
            <person name="Ivanova E.L."/>
            <person name="Kochetkova T.O."/>
            <person name="Goltsov A.Y."/>
            <person name="Trofimov D.Y."/>
            <person name="Efimov B.A."/>
        </authorList>
    </citation>
    <scope>NUCLEOTIDE SEQUENCE [LARGE SCALE GENOMIC DNA]</scope>
    <source>
        <strain evidence="5 6">ASD393</strain>
    </source>
</reference>
<dbReference type="EMBL" id="WEHX01000001">
    <property type="protein sequence ID" value="KAB7663290.1"/>
    <property type="molecule type" value="Genomic_DNA"/>
</dbReference>
<proteinExistence type="predicted"/>
<accession>A0A6I1F018</accession>
<dbReference type="PANTHER" id="PTHR43270">
    <property type="entry name" value="BETA-ALA-HIS DIPEPTIDASE"/>
    <property type="match status" value="1"/>
</dbReference>
<comment type="caution">
    <text evidence="5">The sequence shown here is derived from an EMBL/GenBank/DDBJ whole genome shotgun (WGS) entry which is preliminary data.</text>
</comment>